<dbReference type="Gene3D" id="1.25.40.10">
    <property type="entry name" value="Tetratricopeptide repeat domain"/>
    <property type="match status" value="3"/>
</dbReference>
<name>A0A9X0C1R3_9EURO</name>
<dbReference type="AlphaFoldDB" id="A0A9X0C1R3"/>
<gene>
    <name evidence="3" type="ORF">N7463_010929</name>
</gene>
<evidence type="ECO:0000259" key="2">
    <source>
        <dbReference type="Pfam" id="PF25000"/>
    </source>
</evidence>
<organism evidence="3 4">
    <name type="scientific">Penicillium fimorum</name>
    <dbReference type="NCBI Taxonomy" id="1882269"/>
    <lineage>
        <taxon>Eukaryota</taxon>
        <taxon>Fungi</taxon>
        <taxon>Dikarya</taxon>
        <taxon>Ascomycota</taxon>
        <taxon>Pezizomycotina</taxon>
        <taxon>Eurotiomycetes</taxon>
        <taxon>Eurotiomycetidae</taxon>
        <taxon>Eurotiales</taxon>
        <taxon>Aspergillaceae</taxon>
        <taxon>Penicillium</taxon>
    </lineage>
</organism>
<keyword evidence="4" id="KW-1185">Reference proteome</keyword>
<keyword evidence="3" id="KW-0378">Hydrolase</keyword>
<dbReference type="Gene3D" id="3.40.50.300">
    <property type="entry name" value="P-loop containing nucleotide triphosphate hydrolases"/>
    <property type="match status" value="1"/>
</dbReference>
<dbReference type="Proteomes" id="UP001149954">
    <property type="component" value="Unassembled WGS sequence"/>
</dbReference>
<feature type="region of interest" description="Disordered" evidence="1">
    <location>
        <begin position="348"/>
        <end position="377"/>
    </location>
</feature>
<dbReference type="Pfam" id="PF13424">
    <property type="entry name" value="TPR_12"/>
    <property type="match status" value="3"/>
</dbReference>
<accession>A0A9X0C1R3</accession>
<evidence type="ECO:0000256" key="1">
    <source>
        <dbReference type="SAM" id="MobiDB-lite"/>
    </source>
</evidence>
<reference evidence="3" key="1">
    <citation type="submission" date="2022-12" db="EMBL/GenBank/DDBJ databases">
        <authorList>
            <person name="Petersen C."/>
        </authorList>
    </citation>
    <scope>NUCLEOTIDE SEQUENCE</scope>
    <source>
        <strain evidence="3">IBT 29495</strain>
    </source>
</reference>
<dbReference type="GO" id="GO:0016787">
    <property type="term" value="F:hydrolase activity"/>
    <property type="evidence" value="ECO:0007669"/>
    <property type="project" value="UniProtKB-KW"/>
</dbReference>
<feature type="domain" description="DUF7779" evidence="2">
    <location>
        <begin position="316"/>
        <end position="418"/>
    </location>
</feature>
<dbReference type="Pfam" id="PF13374">
    <property type="entry name" value="TPR_10"/>
    <property type="match status" value="3"/>
</dbReference>
<reference evidence="3" key="2">
    <citation type="journal article" date="2023" name="IMA Fungus">
        <title>Comparative genomic study of the Penicillium genus elucidates a diverse pangenome and 15 lateral gene transfer events.</title>
        <authorList>
            <person name="Petersen C."/>
            <person name="Sorensen T."/>
            <person name="Nielsen M.R."/>
            <person name="Sondergaard T.E."/>
            <person name="Sorensen J.L."/>
            <person name="Fitzpatrick D.A."/>
            <person name="Frisvad J.C."/>
            <person name="Nielsen K.L."/>
        </authorList>
    </citation>
    <scope>NUCLEOTIDE SEQUENCE</scope>
    <source>
        <strain evidence="3">IBT 29495</strain>
    </source>
</reference>
<dbReference type="InterPro" id="IPR056681">
    <property type="entry name" value="DUF7779"/>
</dbReference>
<dbReference type="InterPro" id="IPR011990">
    <property type="entry name" value="TPR-like_helical_dom_sf"/>
</dbReference>
<evidence type="ECO:0000313" key="4">
    <source>
        <dbReference type="Proteomes" id="UP001149954"/>
    </source>
</evidence>
<protein>
    <submittedName>
        <fullName evidence="3">P-loop containing nucleoside triphosphate hydrolase protein</fullName>
    </submittedName>
</protein>
<dbReference type="PANTHER" id="PTHR46082">
    <property type="entry name" value="ATP/GTP-BINDING PROTEIN-RELATED"/>
    <property type="match status" value="1"/>
</dbReference>
<sequence length="893" mass="101369">MNSISFGSMNLGNQVGINNGSIHLPPERPETPPPPLSTVPFPRDPDFVDRGSLLDQIFEKEATPGARIALVGLGGVGKSQLAIECCYRIREQSPGTWVFWIHATNAARFEQSCCDMADRVKITGRKDPTANIFKLIHDWLVEEKNGKWVLILDNVDDSSFLHEVSLVGQGSQSSTSSRRPLLTYLPISHHGSIIITSRNRGAANSIVEDNDIITILPMDQSHAMMLFERKLGSQIEKATIMQLVTTLDYMPLAIVQAAAYIKQRTPWVSVQQYLGEFQKSDRKRISLLAYGAGRLRRDREAKNSILITWQISFNHIQQTQPAAADLLSLMSFFDRQGIPRTLLQHRLAEGSGDENMNSEESADVYKDDENSGTDSSLDDDFEENIVMLRNYSMISTGVDGDTFEMHRLVQLAMRKWLEDHGQLERWKHQFIETLDRTFPSGDFETWDMCQLLFSHVQSALTQRPVEEGILQTWASLVHRSAWFAFTKGDIVESEKMANLAMKTRKRLFGPYNEETVDSYAMAGLAYCLSGKWKEAEQLQVQVMETRKQMLGPEHDDTLSSIHNLASTYMKQGRWKEAEELQVQVTETYKQMLGLKHRDTLSSMHNLASTYRDQGRWKEAEELQVQVTKTYKQVLGLEHRDTLSSRHNLASTYRDQGRWKEAEELQVQVMETRKQMLGPEHPSTLSSIANLASTYMNQGRWKEAEELQVQVTETYKQMLGLKHRDTLSSMHNLASTYRDQGDGRKLKTSSVVNLASTYMNQGRWKKSEELQVQVTETYKQVLGPEHPSTLTSIANLASTYGNQGRWKEAEELEVQVMETRKQVLGPEHPSTLNSMSNLAYTFKSLGQFSTALQLMTDCARLRGRILGPDHPDTTSSISALNRWDDTDKSTFSSQ</sequence>
<dbReference type="InterPro" id="IPR053137">
    <property type="entry name" value="NLR-like"/>
</dbReference>
<dbReference type="InterPro" id="IPR027417">
    <property type="entry name" value="P-loop_NTPase"/>
</dbReference>
<dbReference type="SUPFAM" id="SSF52540">
    <property type="entry name" value="P-loop containing nucleoside triphosphate hydrolases"/>
    <property type="match status" value="1"/>
</dbReference>
<dbReference type="EMBL" id="JAPWDS010000006">
    <property type="protein sequence ID" value="KAJ5494842.1"/>
    <property type="molecule type" value="Genomic_DNA"/>
</dbReference>
<evidence type="ECO:0000313" key="3">
    <source>
        <dbReference type="EMBL" id="KAJ5494842.1"/>
    </source>
</evidence>
<dbReference type="PANTHER" id="PTHR46082:SF6">
    <property type="entry name" value="AAA+ ATPASE DOMAIN-CONTAINING PROTEIN-RELATED"/>
    <property type="match status" value="1"/>
</dbReference>
<dbReference type="Pfam" id="PF25000">
    <property type="entry name" value="DUF7779"/>
    <property type="match status" value="1"/>
</dbReference>
<comment type="caution">
    <text evidence="3">The sequence shown here is derived from an EMBL/GenBank/DDBJ whole genome shotgun (WGS) entry which is preliminary data.</text>
</comment>
<proteinExistence type="predicted"/>
<dbReference type="OrthoDB" id="1658288at2759"/>
<dbReference type="SUPFAM" id="SSF48452">
    <property type="entry name" value="TPR-like"/>
    <property type="match status" value="3"/>
</dbReference>
<dbReference type="NCBIfam" id="NF040586">
    <property type="entry name" value="FxSxx_TPR"/>
    <property type="match status" value="1"/>
</dbReference>